<dbReference type="InterPro" id="IPR036291">
    <property type="entry name" value="NAD(P)-bd_dom_sf"/>
</dbReference>
<organism evidence="5 6">
    <name type="scientific">Rhodoferax lithotrophicus</name>
    <dbReference type="NCBI Taxonomy" id="2798804"/>
    <lineage>
        <taxon>Bacteria</taxon>
        <taxon>Pseudomonadati</taxon>
        <taxon>Pseudomonadota</taxon>
        <taxon>Betaproteobacteria</taxon>
        <taxon>Burkholderiales</taxon>
        <taxon>Comamonadaceae</taxon>
        <taxon>Rhodoferax</taxon>
    </lineage>
</organism>
<dbReference type="Gene3D" id="3.30.360.10">
    <property type="entry name" value="Dihydrodipicolinate Reductase, domain 2"/>
    <property type="match status" value="1"/>
</dbReference>
<dbReference type="InterPro" id="IPR051317">
    <property type="entry name" value="Gfo/Idh/MocA_oxidoreduct"/>
</dbReference>
<dbReference type="RefSeq" id="WP_223904429.1">
    <property type="nucleotide sequence ID" value="NZ_AP024238.1"/>
</dbReference>
<feature type="domain" description="Gfo/Idh/MocA-like oxidoreductase N-terminal" evidence="3">
    <location>
        <begin position="21"/>
        <end position="135"/>
    </location>
</feature>
<evidence type="ECO:0000259" key="3">
    <source>
        <dbReference type="Pfam" id="PF01408"/>
    </source>
</evidence>
<reference evidence="5 6" key="1">
    <citation type="journal article" date="2021" name="Microbiol. Spectr.">
        <title>A Single Bacterium Capable of Oxidation and Reduction of Iron at Circumneutral pH.</title>
        <authorList>
            <person name="Kato S."/>
            <person name="Ohkuma M."/>
        </authorList>
    </citation>
    <scope>NUCLEOTIDE SEQUENCE [LARGE SCALE GENOMIC DNA]</scope>
    <source>
        <strain evidence="5 6">MIZ03</strain>
    </source>
</reference>
<accession>A0ABN6D8X0</accession>
<dbReference type="Proteomes" id="UP000824366">
    <property type="component" value="Chromosome"/>
</dbReference>
<dbReference type="Pfam" id="PF01408">
    <property type="entry name" value="GFO_IDH_MocA"/>
    <property type="match status" value="1"/>
</dbReference>
<feature type="domain" description="Gfo/Idh/MocA-like oxidoreductase C-terminal" evidence="4">
    <location>
        <begin position="152"/>
        <end position="372"/>
    </location>
</feature>
<dbReference type="EMBL" id="AP024238">
    <property type="protein sequence ID" value="BCO28479.1"/>
    <property type="molecule type" value="Genomic_DNA"/>
</dbReference>
<keyword evidence="2" id="KW-0560">Oxidoreductase</keyword>
<gene>
    <name evidence="5" type="ORF">MIZ03_3385</name>
</gene>
<comment type="similarity">
    <text evidence="1">Belongs to the Gfo/Idh/MocA family.</text>
</comment>
<dbReference type="InterPro" id="IPR000683">
    <property type="entry name" value="Gfo/Idh/MocA-like_OxRdtase_N"/>
</dbReference>
<proteinExistence type="inferred from homology"/>
<sequence>MNTTDLPDTAAPTVAQSTPLHVALIGYGGAGRIFHAPLISGVPGLQLDAIVSSQTDAVQKDWPGVRSVADVQVVLDDPMIDLVVIATPNASHFGLAQAALQAGKHVVVDKPCTVTLAETEALLALAQTQGRVLTVFQNRRFDSDFLALQQVIQSSALGRLVEVNSHFDRYRPTVPVRWREQNVPGSGLWFDLGPHLLDQALVLFGAPDGIHLDRASLRDGAQVNDWFHAVLRYDTRHAGLRVVLHASTLVAELGPRWAVHGVHGSFTKFGLDGQEDGLKQGARPGMVPSGEWGQDTQPGEVLSWKTIPGVAAPVSVRTRVGGVAGNYLAYYAQLRDHLQGRATQALVTPDQVLAVMQWLTLGEQSALEGRWLSA</sequence>
<evidence type="ECO:0000256" key="1">
    <source>
        <dbReference type="ARBA" id="ARBA00010928"/>
    </source>
</evidence>
<dbReference type="PANTHER" id="PTHR43708">
    <property type="entry name" value="CONSERVED EXPRESSED OXIDOREDUCTASE (EUROFUNG)"/>
    <property type="match status" value="1"/>
</dbReference>
<evidence type="ECO:0000313" key="6">
    <source>
        <dbReference type="Proteomes" id="UP000824366"/>
    </source>
</evidence>
<evidence type="ECO:0000313" key="5">
    <source>
        <dbReference type="EMBL" id="BCO28479.1"/>
    </source>
</evidence>
<dbReference type="SUPFAM" id="SSF51735">
    <property type="entry name" value="NAD(P)-binding Rossmann-fold domains"/>
    <property type="match status" value="1"/>
</dbReference>
<evidence type="ECO:0000256" key="2">
    <source>
        <dbReference type="ARBA" id="ARBA00023002"/>
    </source>
</evidence>
<keyword evidence="6" id="KW-1185">Reference proteome</keyword>
<protein>
    <submittedName>
        <fullName evidence="5">Oxidoreductase YdgJ</fullName>
    </submittedName>
</protein>
<name>A0ABN6D8X0_9BURK</name>
<dbReference type="Pfam" id="PF02894">
    <property type="entry name" value="GFO_IDH_MocA_C"/>
    <property type="match status" value="1"/>
</dbReference>
<dbReference type="NCBIfam" id="NF008607">
    <property type="entry name" value="PRK11579.1"/>
    <property type="match status" value="1"/>
</dbReference>
<evidence type="ECO:0000259" key="4">
    <source>
        <dbReference type="Pfam" id="PF02894"/>
    </source>
</evidence>
<dbReference type="PANTHER" id="PTHR43708:SF5">
    <property type="entry name" value="CONSERVED EXPRESSED OXIDOREDUCTASE (EUROFUNG)-RELATED"/>
    <property type="match status" value="1"/>
</dbReference>
<dbReference type="InterPro" id="IPR004104">
    <property type="entry name" value="Gfo/Idh/MocA-like_OxRdtase_C"/>
</dbReference>
<dbReference type="Gene3D" id="3.40.50.720">
    <property type="entry name" value="NAD(P)-binding Rossmann-like Domain"/>
    <property type="match status" value="1"/>
</dbReference>